<keyword evidence="3" id="KW-1185">Reference proteome</keyword>
<feature type="compositionally biased region" description="Basic and acidic residues" evidence="1">
    <location>
        <begin position="46"/>
        <end position="58"/>
    </location>
</feature>
<comment type="caution">
    <text evidence="2">The sequence shown here is derived from an EMBL/GenBank/DDBJ whole genome shotgun (WGS) entry which is preliminary data.</text>
</comment>
<protein>
    <submittedName>
        <fullName evidence="2">Ran GTPase-activating protein (RanGAP) involved in mRNA processing and transport</fullName>
    </submittedName>
</protein>
<proteinExistence type="predicted"/>
<dbReference type="AlphaFoldDB" id="A0A7W9EJ51"/>
<feature type="compositionally biased region" description="Acidic residues" evidence="1">
    <location>
        <begin position="31"/>
        <end position="45"/>
    </location>
</feature>
<organism evidence="2 3">
    <name type="scientific">Sphingomonas yantingensis</name>
    <dbReference type="NCBI Taxonomy" id="1241761"/>
    <lineage>
        <taxon>Bacteria</taxon>
        <taxon>Pseudomonadati</taxon>
        <taxon>Pseudomonadota</taxon>
        <taxon>Alphaproteobacteria</taxon>
        <taxon>Sphingomonadales</taxon>
        <taxon>Sphingomonadaceae</taxon>
        <taxon>Sphingomonas</taxon>
    </lineage>
</organism>
<evidence type="ECO:0000313" key="2">
    <source>
        <dbReference type="EMBL" id="MBB5698236.1"/>
    </source>
</evidence>
<name>A0A7W9EJ51_9SPHN</name>
<gene>
    <name evidence="2" type="ORF">FHR19_001581</name>
</gene>
<evidence type="ECO:0000313" key="3">
    <source>
        <dbReference type="Proteomes" id="UP000557739"/>
    </source>
</evidence>
<accession>A0A7W9EJ51</accession>
<feature type="region of interest" description="Disordered" evidence="1">
    <location>
        <begin position="1"/>
        <end position="58"/>
    </location>
</feature>
<dbReference type="EMBL" id="JACIJJ010000002">
    <property type="protein sequence ID" value="MBB5698236.1"/>
    <property type="molecule type" value="Genomic_DNA"/>
</dbReference>
<reference evidence="2 3" key="1">
    <citation type="submission" date="2020-08" db="EMBL/GenBank/DDBJ databases">
        <title>Genomic Encyclopedia of Type Strains, Phase IV (KMG-IV): sequencing the most valuable type-strain genomes for metagenomic binning, comparative biology and taxonomic classification.</title>
        <authorList>
            <person name="Goeker M."/>
        </authorList>
    </citation>
    <scope>NUCLEOTIDE SEQUENCE [LARGE SCALE GENOMIC DNA]</scope>
    <source>
        <strain evidence="2 3">DSM 27244</strain>
    </source>
</reference>
<evidence type="ECO:0000256" key="1">
    <source>
        <dbReference type="SAM" id="MobiDB-lite"/>
    </source>
</evidence>
<sequence length="58" mass="6539">MAQHPEQEDPGFEHDVNELDPTKTNTSEHTTEEDAGEGELEEAQEEAAHEREEEGGYQ</sequence>
<feature type="compositionally biased region" description="Basic and acidic residues" evidence="1">
    <location>
        <begin position="1"/>
        <end position="21"/>
    </location>
</feature>
<dbReference type="RefSeq" id="WP_184026677.1">
    <property type="nucleotide sequence ID" value="NZ_JACIJJ010000002.1"/>
</dbReference>
<dbReference type="Proteomes" id="UP000557739">
    <property type="component" value="Unassembled WGS sequence"/>
</dbReference>